<reference evidence="2 3" key="1">
    <citation type="journal article" date="2021" name="BMC Genomics">
        <title>Datura genome reveals duplications of psychoactive alkaloid biosynthetic genes and high mutation rate following tissue culture.</title>
        <authorList>
            <person name="Rajewski A."/>
            <person name="Carter-House D."/>
            <person name="Stajich J."/>
            <person name="Litt A."/>
        </authorList>
    </citation>
    <scope>NUCLEOTIDE SEQUENCE [LARGE SCALE GENOMIC DNA]</scope>
    <source>
        <strain evidence="2">AR-01</strain>
    </source>
</reference>
<sequence>EPQLTGALLVLASRVLTALPRLRGSETWCPVNPSIHQCHQCDLLPSTSGGMHFGSSVDQCRGKGGGEVEHARVCRDVRDNMDSCDMSFNPLRVKDALGKGIEKRKTNSAYEG</sequence>
<keyword evidence="1" id="KW-0732">Signal</keyword>
<organism evidence="2 3">
    <name type="scientific">Datura stramonium</name>
    <name type="common">Jimsonweed</name>
    <name type="synonym">Common thornapple</name>
    <dbReference type="NCBI Taxonomy" id="4076"/>
    <lineage>
        <taxon>Eukaryota</taxon>
        <taxon>Viridiplantae</taxon>
        <taxon>Streptophyta</taxon>
        <taxon>Embryophyta</taxon>
        <taxon>Tracheophyta</taxon>
        <taxon>Spermatophyta</taxon>
        <taxon>Magnoliopsida</taxon>
        <taxon>eudicotyledons</taxon>
        <taxon>Gunneridae</taxon>
        <taxon>Pentapetalae</taxon>
        <taxon>asterids</taxon>
        <taxon>lamiids</taxon>
        <taxon>Solanales</taxon>
        <taxon>Solanaceae</taxon>
        <taxon>Solanoideae</taxon>
        <taxon>Datureae</taxon>
        <taxon>Datura</taxon>
    </lineage>
</organism>
<accession>A0ABS8T774</accession>
<keyword evidence="3" id="KW-1185">Reference proteome</keyword>
<comment type="caution">
    <text evidence="2">The sequence shown here is derived from an EMBL/GenBank/DDBJ whole genome shotgun (WGS) entry which is preliminary data.</text>
</comment>
<evidence type="ECO:0000313" key="3">
    <source>
        <dbReference type="Proteomes" id="UP000823775"/>
    </source>
</evidence>
<proteinExistence type="predicted"/>
<name>A0ABS8T774_DATST</name>
<dbReference type="EMBL" id="JACEIK010001175">
    <property type="protein sequence ID" value="MCD7466795.1"/>
    <property type="molecule type" value="Genomic_DNA"/>
</dbReference>
<gene>
    <name evidence="2" type="ORF">HAX54_003820</name>
</gene>
<evidence type="ECO:0000313" key="2">
    <source>
        <dbReference type="EMBL" id="MCD7466795.1"/>
    </source>
</evidence>
<evidence type="ECO:0000256" key="1">
    <source>
        <dbReference type="SAM" id="SignalP"/>
    </source>
</evidence>
<feature type="signal peptide" evidence="1">
    <location>
        <begin position="1"/>
        <end position="18"/>
    </location>
</feature>
<feature type="chain" id="PRO_5046152375" evidence="1">
    <location>
        <begin position="19"/>
        <end position="112"/>
    </location>
</feature>
<dbReference type="Proteomes" id="UP000823775">
    <property type="component" value="Unassembled WGS sequence"/>
</dbReference>
<protein>
    <submittedName>
        <fullName evidence="2">Uncharacterized protein</fullName>
    </submittedName>
</protein>
<feature type="non-terminal residue" evidence="2">
    <location>
        <position position="1"/>
    </location>
</feature>
<feature type="non-terminal residue" evidence="2">
    <location>
        <position position="112"/>
    </location>
</feature>